<dbReference type="SUPFAM" id="SSF46785">
    <property type="entry name" value="Winged helix' DNA-binding domain"/>
    <property type="match status" value="1"/>
</dbReference>
<feature type="region of interest" description="Disordered" evidence="1">
    <location>
        <begin position="118"/>
        <end position="149"/>
    </location>
</feature>
<dbReference type="InterPro" id="IPR036390">
    <property type="entry name" value="WH_DNA-bd_sf"/>
</dbReference>
<organism evidence="3 4">
    <name type="scientific">Nonomuraea indica</name>
    <dbReference type="NCBI Taxonomy" id="1581193"/>
    <lineage>
        <taxon>Bacteria</taxon>
        <taxon>Bacillati</taxon>
        <taxon>Actinomycetota</taxon>
        <taxon>Actinomycetes</taxon>
        <taxon>Streptosporangiales</taxon>
        <taxon>Streptosporangiaceae</taxon>
        <taxon>Nonomuraea</taxon>
    </lineage>
</organism>
<keyword evidence="4" id="KW-1185">Reference proteome</keyword>
<proteinExistence type="predicted"/>
<evidence type="ECO:0000256" key="1">
    <source>
        <dbReference type="SAM" id="MobiDB-lite"/>
    </source>
</evidence>
<feature type="domain" description="Transcriptional regulator HTH-type FeoC" evidence="2">
    <location>
        <begin position="51"/>
        <end position="105"/>
    </location>
</feature>
<dbReference type="Proteomes" id="UP001612928">
    <property type="component" value="Unassembled WGS sequence"/>
</dbReference>
<name>A0ABW8AFY1_9ACTN</name>
<dbReference type="EMBL" id="JBITMB010000015">
    <property type="protein sequence ID" value="MFI7445656.1"/>
    <property type="molecule type" value="Genomic_DNA"/>
</dbReference>
<evidence type="ECO:0000313" key="4">
    <source>
        <dbReference type="Proteomes" id="UP001612928"/>
    </source>
</evidence>
<evidence type="ECO:0000313" key="3">
    <source>
        <dbReference type="EMBL" id="MFI7445656.1"/>
    </source>
</evidence>
<dbReference type="RefSeq" id="WP_397026141.1">
    <property type="nucleotide sequence ID" value="NZ_JBITMB010000015.1"/>
</dbReference>
<feature type="compositionally biased region" description="Low complexity" evidence="1">
    <location>
        <begin position="17"/>
        <end position="29"/>
    </location>
</feature>
<feature type="compositionally biased region" description="Low complexity" evidence="1">
    <location>
        <begin position="134"/>
        <end position="149"/>
    </location>
</feature>
<gene>
    <name evidence="3" type="ORF">ACIBP5_37290</name>
</gene>
<evidence type="ECO:0000259" key="2">
    <source>
        <dbReference type="Pfam" id="PF09012"/>
    </source>
</evidence>
<dbReference type="InterPro" id="IPR015102">
    <property type="entry name" value="Tscrpt_reg_HTH_FeoC"/>
</dbReference>
<reference evidence="3 4" key="1">
    <citation type="submission" date="2024-10" db="EMBL/GenBank/DDBJ databases">
        <title>The Natural Products Discovery Center: Release of the First 8490 Sequenced Strains for Exploring Actinobacteria Biosynthetic Diversity.</title>
        <authorList>
            <person name="Kalkreuter E."/>
            <person name="Kautsar S.A."/>
            <person name="Yang D."/>
            <person name="Bader C.D."/>
            <person name="Teijaro C.N."/>
            <person name="Fluegel L."/>
            <person name="Davis C.M."/>
            <person name="Simpson J.R."/>
            <person name="Lauterbach L."/>
            <person name="Steele A.D."/>
            <person name="Gui C."/>
            <person name="Meng S."/>
            <person name="Li G."/>
            <person name="Viehrig K."/>
            <person name="Ye F."/>
            <person name="Su P."/>
            <person name="Kiefer A.F."/>
            <person name="Nichols A."/>
            <person name="Cepeda A.J."/>
            <person name="Yan W."/>
            <person name="Fan B."/>
            <person name="Jiang Y."/>
            <person name="Adhikari A."/>
            <person name="Zheng C.-J."/>
            <person name="Schuster L."/>
            <person name="Cowan T.M."/>
            <person name="Smanski M.J."/>
            <person name="Chevrette M.G."/>
            <person name="De Carvalho L.P.S."/>
            <person name="Shen B."/>
        </authorList>
    </citation>
    <scope>NUCLEOTIDE SEQUENCE [LARGE SCALE GENOMIC DNA]</scope>
    <source>
        <strain evidence="3 4">NPDC049503</strain>
    </source>
</reference>
<comment type="caution">
    <text evidence="3">The sequence shown here is derived from an EMBL/GenBank/DDBJ whole genome shotgun (WGS) entry which is preliminary data.</text>
</comment>
<accession>A0ABW8AFY1</accession>
<feature type="region of interest" description="Disordered" evidence="1">
    <location>
        <begin position="1"/>
        <end position="39"/>
    </location>
</feature>
<sequence length="149" mass="15193">MAGDRRPAHPARRRHAALGGLAAGPGRLPARPDRPVTPPGALRRVLAEITAARGTAHLGEIARRVGVSLEEARSMVDYWVGQGRLSRDEIGGGCPPQGCGGCPGAVTCTIPGDGDGPTLLAITATPRSARSTEGSGSAPRRAAPPRSGR</sequence>
<dbReference type="Pfam" id="PF09012">
    <property type="entry name" value="FeoC"/>
    <property type="match status" value="1"/>
</dbReference>
<protein>
    <submittedName>
        <fullName evidence="3">FeoC-like transcriptional regulator</fullName>
    </submittedName>
</protein>